<proteinExistence type="predicted"/>
<dbReference type="GO" id="GO:0030246">
    <property type="term" value="F:carbohydrate binding"/>
    <property type="evidence" value="ECO:0007669"/>
    <property type="project" value="InterPro"/>
</dbReference>
<dbReference type="Pfam" id="PF01263">
    <property type="entry name" value="Aldose_epim"/>
    <property type="match status" value="1"/>
</dbReference>
<dbReference type="EMBL" id="DVHE01000032">
    <property type="protein sequence ID" value="HIR50441.1"/>
    <property type="molecule type" value="Genomic_DNA"/>
</dbReference>
<evidence type="ECO:0000313" key="2">
    <source>
        <dbReference type="Proteomes" id="UP000824239"/>
    </source>
</evidence>
<evidence type="ECO:0000313" key="1">
    <source>
        <dbReference type="EMBL" id="HIR50441.1"/>
    </source>
</evidence>
<dbReference type="InterPro" id="IPR008183">
    <property type="entry name" value="Aldose_1/G6P_1-epimerase"/>
</dbReference>
<comment type="caution">
    <text evidence="1">The sequence shown here is derived from an EMBL/GenBank/DDBJ whole genome shotgun (WGS) entry which is preliminary data.</text>
</comment>
<organism evidence="1 2">
    <name type="scientific">Candidatus Avoscillospira avicola</name>
    <dbReference type="NCBI Taxonomy" id="2840706"/>
    <lineage>
        <taxon>Bacteria</taxon>
        <taxon>Bacillati</taxon>
        <taxon>Bacillota</taxon>
        <taxon>Clostridia</taxon>
        <taxon>Eubacteriales</taxon>
        <taxon>Oscillospiraceae</taxon>
        <taxon>Oscillospiraceae incertae sedis</taxon>
        <taxon>Candidatus Avoscillospira</taxon>
    </lineage>
</organism>
<accession>A0A9D1DH00</accession>
<reference evidence="1" key="2">
    <citation type="journal article" date="2021" name="PeerJ">
        <title>Extensive microbial diversity within the chicken gut microbiome revealed by metagenomics and culture.</title>
        <authorList>
            <person name="Gilroy R."/>
            <person name="Ravi A."/>
            <person name="Getino M."/>
            <person name="Pursley I."/>
            <person name="Horton D.L."/>
            <person name="Alikhan N.F."/>
            <person name="Baker D."/>
            <person name="Gharbi K."/>
            <person name="Hall N."/>
            <person name="Watson M."/>
            <person name="Adriaenssens E.M."/>
            <person name="Foster-Nyarko E."/>
            <person name="Jarju S."/>
            <person name="Secka A."/>
            <person name="Antonio M."/>
            <person name="Oren A."/>
            <person name="Chaudhuri R.R."/>
            <person name="La Ragione R."/>
            <person name="Hildebrand F."/>
            <person name="Pallen M.J."/>
        </authorList>
    </citation>
    <scope>NUCLEOTIDE SEQUENCE</scope>
    <source>
        <strain evidence="1">ChiBcec15-4380</strain>
    </source>
</reference>
<dbReference type="AlphaFoldDB" id="A0A9D1DH00"/>
<dbReference type="GO" id="GO:0016853">
    <property type="term" value="F:isomerase activity"/>
    <property type="evidence" value="ECO:0007669"/>
    <property type="project" value="InterPro"/>
</dbReference>
<protein>
    <submittedName>
        <fullName evidence="1">Aldose 1-epimerase family protein</fullName>
    </submittedName>
</protein>
<dbReference type="GO" id="GO:0005975">
    <property type="term" value="P:carbohydrate metabolic process"/>
    <property type="evidence" value="ECO:0007669"/>
    <property type="project" value="InterPro"/>
</dbReference>
<gene>
    <name evidence="1" type="ORF">IAA53_04015</name>
</gene>
<dbReference type="SUPFAM" id="SSF74650">
    <property type="entry name" value="Galactose mutarotase-like"/>
    <property type="match status" value="1"/>
</dbReference>
<dbReference type="Proteomes" id="UP000824239">
    <property type="component" value="Unassembled WGS sequence"/>
</dbReference>
<dbReference type="InterPro" id="IPR014718">
    <property type="entry name" value="GH-type_carb-bd"/>
</dbReference>
<dbReference type="InterPro" id="IPR011013">
    <property type="entry name" value="Gal_mutarotase_sf_dom"/>
</dbReference>
<dbReference type="InterPro" id="IPR037481">
    <property type="entry name" value="LacX"/>
</dbReference>
<dbReference type="Gene3D" id="2.70.98.10">
    <property type="match status" value="1"/>
</dbReference>
<name>A0A9D1DH00_9FIRM</name>
<sequence>MVHTIKNDFLTVAVAEDGAQLQSIQGRDGTEYLWQGDPAYWPDRALNIFPYVARLTQGSYYLDGRLHQMAIHGIAPYRRFRPAEQRDDALVLELEADQDTLAQYPRDFRFRIHYLLNGSTLEVVFEVENRDEKPMYFGLGGHPGFNVPLVPGKSFSDYRLRFAEPCQPQRVGFTAACFLSGADTDYPLEEGRFLPLRHDLFDDDAVVLRDVCRQVTLETPGDSHAVTVAFPQMPYLGIWHMPKTDAPYVCLEPWCSLPSSQDKIAVLEEQADLISLAPGATYQNRWSIAIHQPTGEESDR</sequence>
<dbReference type="CDD" id="cd09024">
    <property type="entry name" value="Aldose_epim_lacX"/>
    <property type="match status" value="1"/>
</dbReference>
<reference evidence="1" key="1">
    <citation type="submission" date="2020-10" db="EMBL/GenBank/DDBJ databases">
        <authorList>
            <person name="Gilroy R."/>
        </authorList>
    </citation>
    <scope>NUCLEOTIDE SEQUENCE</scope>
    <source>
        <strain evidence="1">ChiBcec15-4380</strain>
    </source>
</reference>